<dbReference type="CDD" id="cd04412">
    <property type="entry name" value="NDPk7B"/>
    <property type="match status" value="1"/>
</dbReference>
<dbReference type="PROSITE" id="PS51336">
    <property type="entry name" value="DM10"/>
    <property type="match status" value="1"/>
</dbReference>
<evidence type="ECO:0000256" key="1">
    <source>
        <dbReference type="ARBA" id="ARBA00000082"/>
    </source>
</evidence>
<dbReference type="FunFam" id="3.30.70.141:FF:000004">
    <property type="entry name" value="Nucleoside diphosphate kinase 7"/>
    <property type="match status" value="1"/>
</dbReference>
<dbReference type="AlphaFoldDB" id="A0A830HSP6"/>
<evidence type="ECO:0000313" key="10">
    <source>
        <dbReference type="EMBL" id="GHP10132.1"/>
    </source>
</evidence>
<dbReference type="Proteomes" id="UP000660262">
    <property type="component" value="Unassembled WGS sequence"/>
</dbReference>
<comment type="catalytic activity">
    <reaction evidence="1">
        <text>a 2'-deoxyribonucleoside 5'-diphosphate + ATP = a 2'-deoxyribonucleoside 5'-triphosphate + ADP</text>
        <dbReference type="Rhea" id="RHEA:44640"/>
        <dbReference type="ChEBI" id="CHEBI:30616"/>
        <dbReference type="ChEBI" id="CHEBI:61560"/>
        <dbReference type="ChEBI" id="CHEBI:73316"/>
        <dbReference type="ChEBI" id="CHEBI:456216"/>
        <dbReference type="EC" id="2.7.4.6"/>
    </reaction>
</comment>
<dbReference type="GO" id="GO:0005879">
    <property type="term" value="C:axonemal microtubule"/>
    <property type="evidence" value="ECO:0007669"/>
    <property type="project" value="TreeGrafter"/>
</dbReference>
<dbReference type="GO" id="GO:0004550">
    <property type="term" value="F:nucleoside diphosphate kinase activity"/>
    <property type="evidence" value="ECO:0007669"/>
    <property type="project" value="UniProtKB-EC"/>
</dbReference>
<dbReference type="OrthoDB" id="2162449at2759"/>
<keyword evidence="5" id="KW-0963">Cytoplasm</keyword>
<comment type="caution">
    <text evidence="8">Lacks conserved residue(s) required for the propagation of feature annotation.</text>
</comment>
<sequence>MGAVGERLAFLTEWLDPHASLVFTYQLVYHLVDDTIEMYDLRNRRPFLKRMPYPAVSADMLYLGANVTIHGRLHKVASYADEYTKSKVEGGQTAGTVLVPLTELGSTLDALQVRAGALVRDIACFADAGTGAATAALSVSVRGNATLADVCAENKLVAREDATGAGAKALASNALTTKALASCDNTTALCIIKPHAVLAKLTGSILQAIVDAGFDLKAVRMLTLDRANASEFLEVYKGVVPEYAAMVDELVAGPLYAVEVGSAGPQVVESLRMLAGPPDPEVGRLLRPNSLRARFGLDKVRNAVHTTDLEEDGELETRYFFQIL</sequence>
<protein>
    <recommendedName>
        <fullName evidence="9">DM10 domain-containing protein</fullName>
    </recommendedName>
</protein>
<evidence type="ECO:0000313" key="11">
    <source>
        <dbReference type="Proteomes" id="UP000660262"/>
    </source>
</evidence>
<dbReference type="PROSITE" id="PS51374">
    <property type="entry name" value="NDPK_LIKE"/>
    <property type="match status" value="1"/>
</dbReference>
<dbReference type="SMART" id="SM00562">
    <property type="entry name" value="NDK"/>
    <property type="match status" value="1"/>
</dbReference>
<organism evidence="10 11">
    <name type="scientific">Pycnococcus provasolii</name>
    <dbReference type="NCBI Taxonomy" id="41880"/>
    <lineage>
        <taxon>Eukaryota</taxon>
        <taxon>Viridiplantae</taxon>
        <taxon>Chlorophyta</taxon>
        <taxon>Pseudoscourfieldiophyceae</taxon>
        <taxon>Pseudoscourfieldiales</taxon>
        <taxon>Pycnococcaceae</taxon>
        <taxon>Pycnococcus</taxon>
    </lineage>
</organism>
<keyword evidence="6" id="KW-0206">Cytoskeleton</keyword>
<evidence type="ECO:0000256" key="5">
    <source>
        <dbReference type="ARBA" id="ARBA00022490"/>
    </source>
</evidence>
<evidence type="ECO:0000256" key="8">
    <source>
        <dbReference type="PROSITE-ProRule" id="PRU00706"/>
    </source>
</evidence>
<evidence type="ECO:0000259" key="9">
    <source>
        <dbReference type="PROSITE" id="PS51336"/>
    </source>
</evidence>
<dbReference type="Gene3D" id="3.30.70.141">
    <property type="entry name" value="Nucleoside diphosphate kinase-like domain"/>
    <property type="match status" value="1"/>
</dbReference>
<dbReference type="EMBL" id="BNJQ01000028">
    <property type="protein sequence ID" value="GHP10132.1"/>
    <property type="molecule type" value="Genomic_DNA"/>
</dbReference>
<evidence type="ECO:0000256" key="2">
    <source>
        <dbReference type="ARBA" id="ARBA00000937"/>
    </source>
</evidence>
<gene>
    <name evidence="10" type="ORF">PPROV_000886400</name>
</gene>
<evidence type="ECO:0000256" key="3">
    <source>
        <dbReference type="ARBA" id="ARBA00004138"/>
    </source>
</evidence>
<keyword evidence="11" id="KW-1185">Reference proteome</keyword>
<dbReference type="PANTHER" id="PTHR43109">
    <property type="entry name" value="NUCLEOSIDE DIPHOSPHATE KINASE 7"/>
    <property type="match status" value="1"/>
</dbReference>
<dbReference type="SMART" id="SM00676">
    <property type="entry name" value="DM10"/>
    <property type="match status" value="1"/>
</dbReference>
<keyword evidence="7" id="KW-0966">Cell projection</keyword>
<dbReference type="InterPro" id="IPR034907">
    <property type="entry name" value="NDK-like_dom"/>
</dbReference>
<evidence type="ECO:0000256" key="7">
    <source>
        <dbReference type="ARBA" id="ARBA00023273"/>
    </source>
</evidence>
<comment type="caution">
    <text evidence="10">The sequence shown here is derived from an EMBL/GenBank/DDBJ whole genome shotgun (WGS) entry which is preliminary data.</text>
</comment>
<dbReference type="PANTHER" id="PTHR43109:SF2">
    <property type="entry name" value="NUCLEOSIDE DIPHOSPHATE KINASE 7"/>
    <property type="match status" value="1"/>
</dbReference>
<dbReference type="Pfam" id="PF00334">
    <property type="entry name" value="NDK"/>
    <property type="match status" value="1"/>
</dbReference>
<comment type="catalytic activity">
    <reaction evidence="2">
        <text>a ribonucleoside 5'-diphosphate + ATP = a ribonucleoside 5'-triphosphate + ADP</text>
        <dbReference type="Rhea" id="RHEA:18113"/>
        <dbReference type="ChEBI" id="CHEBI:30616"/>
        <dbReference type="ChEBI" id="CHEBI:57930"/>
        <dbReference type="ChEBI" id="CHEBI:61557"/>
        <dbReference type="ChEBI" id="CHEBI:456216"/>
        <dbReference type="EC" id="2.7.4.6"/>
    </reaction>
</comment>
<dbReference type="InterPro" id="IPR037993">
    <property type="entry name" value="NDPk7B"/>
</dbReference>
<reference evidence="10" key="1">
    <citation type="submission" date="2020-10" db="EMBL/GenBank/DDBJ databases">
        <title>Unveiling of a novel bifunctional photoreceptor, Dualchrome1, isolated from a cosmopolitan green alga.</title>
        <authorList>
            <person name="Suzuki S."/>
            <person name="Kawachi M."/>
        </authorList>
    </citation>
    <scope>NUCLEOTIDE SEQUENCE</scope>
    <source>
        <strain evidence="10">NIES 2893</strain>
    </source>
</reference>
<accession>A0A830HSP6</accession>
<evidence type="ECO:0000256" key="6">
    <source>
        <dbReference type="ARBA" id="ARBA00023212"/>
    </source>
</evidence>
<proteinExistence type="inferred from homology"/>
<dbReference type="InterPro" id="IPR036850">
    <property type="entry name" value="NDK-like_dom_sf"/>
</dbReference>
<name>A0A830HSP6_9CHLO</name>
<comment type="subcellular location">
    <subcellularLocation>
        <location evidence="3">Cell projection</location>
        <location evidence="3">Cilium</location>
    </subcellularLocation>
    <subcellularLocation>
        <location evidence="4">Cytoplasm</location>
        <location evidence="4">Cytoskeleton</location>
    </subcellularLocation>
</comment>
<comment type="similarity">
    <text evidence="8">Belongs to the NDK family.</text>
</comment>
<dbReference type="InterPro" id="IPR006602">
    <property type="entry name" value="DM10_dom"/>
</dbReference>
<dbReference type="SUPFAM" id="SSF54919">
    <property type="entry name" value="Nucleoside diphosphate kinase, NDK"/>
    <property type="match status" value="1"/>
</dbReference>
<feature type="domain" description="DM10" evidence="9">
    <location>
        <begin position="4"/>
        <end position="92"/>
    </location>
</feature>
<evidence type="ECO:0000256" key="4">
    <source>
        <dbReference type="ARBA" id="ARBA00004245"/>
    </source>
</evidence>